<dbReference type="EMBL" id="GBRH01247442">
    <property type="protein sequence ID" value="JAD50453.1"/>
    <property type="molecule type" value="Transcribed_RNA"/>
</dbReference>
<proteinExistence type="predicted"/>
<sequence>MNWAHSTACGSRKPRGIWCGNFENDVWTASFAASGSPECYVYRRDTRCFPAQVQTSQRCC</sequence>
<protein>
    <submittedName>
        <fullName evidence="1">Uncharacterized protein</fullName>
    </submittedName>
</protein>
<reference evidence="1" key="2">
    <citation type="journal article" date="2015" name="Data Brief">
        <title>Shoot transcriptome of the giant reed, Arundo donax.</title>
        <authorList>
            <person name="Barrero R.A."/>
            <person name="Guerrero F.D."/>
            <person name="Moolhuijzen P."/>
            <person name="Goolsby J.A."/>
            <person name="Tidwell J."/>
            <person name="Bellgard S.E."/>
            <person name="Bellgard M.I."/>
        </authorList>
    </citation>
    <scope>NUCLEOTIDE SEQUENCE</scope>
    <source>
        <tissue evidence="1">Shoot tissue taken approximately 20 cm above the soil surface</tissue>
    </source>
</reference>
<organism evidence="1">
    <name type="scientific">Arundo donax</name>
    <name type="common">Giant reed</name>
    <name type="synonym">Donax arundinaceus</name>
    <dbReference type="NCBI Taxonomy" id="35708"/>
    <lineage>
        <taxon>Eukaryota</taxon>
        <taxon>Viridiplantae</taxon>
        <taxon>Streptophyta</taxon>
        <taxon>Embryophyta</taxon>
        <taxon>Tracheophyta</taxon>
        <taxon>Spermatophyta</taxon>
        <taxon>Magnoliopsida</taxon>
        <taxon>Liliopsida</taxon>
        <taxon>Poales</taxon>
        <taxon>Poaceae</taxon>
        <taxon>PACMAD clade</taxon>
        <taxon>Arundinoideae</taxon>
        <taxon>Arundineae</taxon>
        <taxon>Arundo</taxon>
    </lineage>
</organism>
<reference evidence="1" key="1">
    <citation type="submission" date="2014-09" db="EMBL/GenBank/DDBJ databases">
        <authorList>
            <person name="Magalhaes I.L.F."/>
            <person name="Oliveira U."/>
            <person name="Santos F.R."/>
            <person name="Vidigal T.H.D.A."/>
            <person name="Brescovit A.D."/>
            <person name="Santos A.J."/>
        </authorList>
    </citation>
    <scope>NUCLEOTIDE SEQUENCE</scope>
    <source>
        <tissue evidence="1">Shoot tissue taken approximately 20 cm above the soil surface</tissue>
    </source>
</reference>
<accession>A0A0A9AKQ2</accession>
<name>A0A0A9AKQ2_ARUDO</name>
<evidence type="ECO:0000313" key="1">
    <source>
        <dbReference type="EMBL" id="JAD50453.1"/>
    </source>
</evidence>
<dbReference type="AlphaFoldDB" id="A0A0A9AKQ2"/>